<dbReference type="NCBIfam" id="NF045620">
    <property type="entry name" value="Sfum_1244_fam"/>
    <property type="match status" value="1"/>
</dbReference>
<dbReference type="InterPro" id="IPR054640">
    <property type="entry name" value="Sfum_1244-like"/>
</dbReference>
<reference evidence="3 4" key="1">
    <citation type="journal article" date="2018" name="ISME J.">
        <title>Endosymbiont genomes yield clues of tubeworm success.</title>
        <authorList>
            <person name="Li Y."/>
            <person name="Liles M.R."/>
            <person name="Halanych K.M."/>
        </authorList>
    </citation>
    <scope>NUCLEOTIDE SEQUENCE [LARGE SCALE GENOMIC DNA]</scope>
    <source>
        <strain evidence="3">A1462</strain>
    </source>
</reference>
<name>A0A370DU03_9GAMM</name>
<organism evidence="3 4">
    <name type="scientific">endosymbiont of Escarpia spicata</name>
    <dbReference type="NCBI Taxonomy" id="2200908"/>
    <lineage>
        <taxon>Bacteria</taxon>
        <taxon>Pseudomonadati</taxon>
        <taxon>Pseudomonadota</taxon>
        <taxon>Gammaproteobacteria</taxon>
        <taxon>sulfur-oxidizing symbionts</taxon>
    </lineage>
</organism>
<keyword evidence="4" id="KW-1185">Reference proteome</keyword>
<gene>
    <name evidence="3" type="ORF">DIZ78_04355</name>
</gene>
<protein>
    <submittedName>
        <fullName evidence="3">Uncharacterized protein</fullName>
    </submittedName>
</protein>
<feature type="domain" description="DUF6866" evidence="1">
    <location>
        <begin position="8"/>
        <end position="159"/>
    </location>
</feature>
<dbReference type="Proteomes" id="UP000254771">
    <property type="component" value="Unassembled WGS sequence"/>
</dbReference>
<comment type="caution">
    <text evidence="3">The sequence shown here is derived from an EMBL/GenBank/DDBJ whole genome shotgun (WGS) entry which is preliminary data.</text>
</comment>
<dbReference type="EMBL" id="QFXE01000005">
    <property type="protein sequence ID" value="RDH87783.1"/>
    <property type="molecule type" value="Genomic_DNA"/>
</dbReference>
<evidence type="ECO:0000259" key="1">
    <source>
        <dbReference type="Pfam" id="PF21739"/>
    </source>
</evidence>
<sequence length="347" mass="39303">MRDSLQQFTAAVQHNCHISDAHHGAEYGLCTYLMKMREFYRWEKGLAYDVQLPKAEIGDWLSEREALWGELDDVAFADLSLGGRVFDPFAVEEINRELEPLGLVYSAGYGVKNKPLFFLGHLERREEPGKVSVLVAGRELARDLAAPAAMTQGDRIYIRRESFRRLLWEKLESWRWRRPDNALGRAFACYDFEDALDVSLDAMVENELNAVLLHEQGEYRVGKEVGDAWNEMVISVAHTPAELMARAVRDHWADCLVTLPALVKKADAASLHFYVGSLGGTRKTIFPALIKAYDRWVATGDLSRLTRIAASGEQHWAHLGTRLLNLFDRYGAESARPIAVLIEQNKL</sequence>
<dbReference type="Pfam" id="PF21740">
    <property type="entry name" value="DUF6866_C"/>
    <property type="match status" value="1"/>
</dbReference>
<proteinExistence type="predicted"/>
<evidence type="ECO:0000313" key="3">
    <source>
        <dbReference type="EMBL" id="RDH87783.1"/>
    </source>
</evidence>
<feature type="domain" description="DUF6866" evidence="2">
    <location>
        <begin position="164"/>
        <end position="344"/>
    </location>
</feature>
<evidence type="ECO:0000313" key="4">
    <source>
        <dbReference type="Proteomes" id="UP000254771"/>
    </source>
</evidence>
<dbReference type="InterPro" id="IPR049200">
    <property type="entry name" value="DUF6866_C"/>
</dbReference>
<dbReference type="AlphaFoldDB" id="A0A370DU03"/>
<accession>A0A370DU03</accession>
<evidence type="ECO:0000259" key="2">
    <source>
        <dbReference type="Pfam" id="PF21740"/>
    </source>
</evidence>
<dbReference type="InterPro" id="IPR049199">
    <property type="entry name" value="DUF6866_N"/>
</dbReference>
<dbReference type="Pfam" id="PF21739">
    <property type="entry name" value="DUF6866_N"/>
    <property type="match status" value="1"/>
</dbReference>